<dbReference type="CDD" id="cd20751">
    <property type="entry name" value="cyt_P460_Ne-like"/>
    <property type="match status" value="1"/>
</dbReference>
<protein>
    <recommendedName>
        <fullName evidence="2">Cytochrome P460 domain-containing protein</fullName>
    </recommendedName>
</protein>
<dbReference type="Proteomes" id="UP000589520">
    <property type="component" value="Unassembled WGS sequence"/>
</dbReference>
<evidence type="ECO:0000259" key="2">
    <source>
        <dbReference type="Pfam" id="PF16694"/>
    </source>
</evidence>
<reference evidence="3 4" key="1">
    <citation type="submission" date="2020-07" db="EMBL/GenBank/DDBJ databases">
        <title>Genomic Encyclopedia of Type Strains, Phase IV (KMG-V): Genome sequencing to study the core and pangenomes of soil and plant-associated prokaryotes.</title>
        <authorList>
            <person name="Whitman W."/>
        </authorList>
    </citation>
    <scope>NUCLEOTIDE SEQUENCE [LARGE SCALE GENOMIC DNA]</scope>
    <source>
        <strain evidence="3 4">X4EP2</strain>
    </source>
</reference>
<dbReference type="Pfam" id="PF16694">
    <property type="entry name" value="Cytochrome_P460"/>
    <property type="match status" value="1"/>
</dbReference>
<feature type="signal peptide" evidence="1">
    <location>
        <begin position="1"/>
        <end position="19"/>
    </location>
</feature>
<keyword evidence="1" id="KW-0732">Signal</keyword>
<dbReference type="InterPro" id="IPR038142">
    <property type="entry name" value="Cytochrome_P460_sp"/>
</dbReference>
<sequence length="193" mass="21097">MLRLSLLLLVLLMPLDGVVATPVTDGPVYTADGQLTFPEHYREWVFLTSGTDMSYDPKPEPAGHTMFNNVFVNPSAYKAFLTTGTWPDKTVLVLENRGGEAAKSINTRGRTQSVEVMGMEVHVKDAKLPGGWGFYGFDNMVSAKLIAKPASCYTCHESHAAVDTTFVQFYPTLVGLAEKKGTLSAAYLKEKGK</sequence>
<evidence type="ECO:0000313" key="4">
    <source>
        <dbReference type="Proteomes" id="UP000589520"/>
    </source>
</evidence>
<dbReference type="AlphaFoldDB" id="A0A7Y9PK74"/>
<organism evidence="3 4">
    <name type="scientific">Granulicella arctica</name>
    <dbReference type="NCBI Taxonomy" id="940613"/>
    <lineage>
        <taxon>Bacteria</taxon>
        <taxon>Pseudomonadati</taxon>
        <taxon>Acidobacteriota</taxon>
        <taxon>Terriglobia</taxon>
        <taxon>Terriglobales</taxon>
        <taxon>Acidobacteriaceae</taxon>
        <taxon>Granulicella</taxon>
    </lineage>
</organism>
<proteinExistence type="predicted"/>
<keyword evidence="4" id="KW-1185">Reference proteome</keyword>
<name>A0A7Y9PK74_9BACT</name>
<dbReference type="EMBL" id="JACCCW010000002">
    <property type="protein sequence ID" value="NYF81392.1"/>
    <property type="molecule type" value="Genomic_DNA"/>
</dbReference>
<dbReference type="Gene3D" id="3.50.70.20">
    <property type="entry name" value="Cytochrome P460"/>
    <property type="match status" value="1"/>
</dbReference>
<dbReference type="InterPro" id="IPR032033">
    <property type="entry name" value="Cytochrome_P460"/>
</dbReference>
<accession>A0A7Y9PK74</accession>
<gene>
    <name evidence="3" type="ORF">HDF17_003712</name>
</gene>
<feature type="domain" description="Cytochrome P460" evidence="2">
    <location>
        <begin position="38"/>
        <end position="166"/>
    </location>
</feature>
<evidence type="ECO:0000313" key="3">
    <source>
        <dbReference type="EMBL" id="NYF81392.1"/>
    </source>
</evidence>
<dbReference type="RefSeq" id="WP_179493208.1">
    <property type="nucleotide sequence ID" value="NZ_JACCCW010000002.1"/>
</dbReference>
<evidence type="ECO:0000256" key="1">
    <source>
        <dbReference type="SAM" id="SignalP"/>
    </source>
</evidence>
<comment type="caution">
    <text evidence="3">The sequence shown here is derived from an EMBL/GenBank/DDBJ whole genome shotgun (WGS) entry which is preliminary data.</text>
</comment>
<feature type="chain" id="PRO_5030687322" description="Cytochrome P460 domain-containing protein" evidence="1">
    <location>
        <begin position="20"/>
        <end position="193"/>
    </location>
</feature>